<evidence type="ECO:0000256" key="1">
    <source>
        <dbReference type="SAM" id="MobiDB-lite"/>
    </source>
</evidence>
<feature type="compositionally biased region" description="Polar residues" evidence="1">
    <location>
        <begin position="99"/>
        <end position="108"/>
    </location>
</feature>
<dbReference type="AlphaFoldDB" id="A0ABD3M4M5"/>
<dbReference type="InterPro" id="IPR040008">
    <property type="entry name" value="Ribosomal_mL46"/>
</dbReference>
<organism evidence="2 3">
    <name type="scientific">Discostella pseudostelligera</name>
    <dbReference type="NCBI Taxonomy" id="259834"/>
    <lineage>
        <taxon>Eukaryota</taxon>
        <taxon>Sar</taxon>
        <taxon>Stramenopiles</taxon>
        <taxon>Ochrophyta</taxon>
        <taxon>Bacillariophyta</taxon>
        <taxon>Coscinodiscophyceae</taxon>
        <taxon>Thalassiosirophycidae</taxon>
        <taxon>Stephanodiscales</taxon>
        <taxon>Stephanodiscaceae</taxon>
        <taxon>Discostella</taxon>
    </lineage>
</organism>
<keyword evidence="3" id="KW-1185">Reference proteome</keyword>
<feature type="compositionally biased region" description="Low complexity" evidence="1">
    <location>
        <begin position="89"/>
        <end position="98"/>
    </location>
</feature>
<accession>A0ABD3M4M5</accession>
<evidence type="ECO:0000313" key="2">
    <source>
        <dbReference type="EMBL" id="KAL3758980.1"/>
    </source>
</evidence>
<evidence type="ECO:0008006" key="4">
    <source>
        <dbReference type="Google" id="ProtNLM"/>
    </source>
</evidence>
<sequence>MARRMVGATATATATATAATTIIKQHPCFFTTTAARGASSSINLPSSTSSNIATSTAIATTANTNTATLPVRHFAAAAAAAEPKKSKSSSKSSTDKSSLNGDTQSYQARKQAMKLKRRETYERTQLRLSRLATRRDHSPKDVKKQAFRGWYDKERIYHDLLLRCAKKENKPWRVRVAVMVERLPIVTPDMPQWEREFIDLTDYLATFGKEYPEETGFMYAMDKPEDHVVPTDEELLAGLPFTPAPRETEADASGFLQTRNRRLKTSVFLSIKSNTEHNLSGKSRWTLPSALADIHSDTTLLDVAQRAVSNVAGKELILWCPSNAPMAVNLRVYNPNLSSEFRQDYFGEKIFYYRVQYDSGDVNEEVMKKKVKEEEEGGVEDWGWLTKEEIVERVTEERGTHQAKFFHYML</sequence>
<dbReference type="PANTHER" id="PTHR13124">
    <property type="entry name" value="39S RIBOSOMAL PROTEIN L46, MITOCHONDRIAL PRECURSOR-RELATED"/>
    <property type="match status" value="1"/>
</dbReference>
<dbReference type="Proteomes" id="UP001530293">
    <property type="component" value="Unassembled WGS sequence"/>
</dbReference>
<reference evidence="2 3" key="1">
    <citation type="submission" date="2024-10" db="EMBL/GenBank/DDBJ databases">
        <title>Updated reference genomes for cyclostephanoid diatoms.</title>
        <authorList>
            <person name="Roberts W.R."/>
            <person name="Alverson A.J."/>
        </authorList>
    </citation>
    <scope>NUCLEOTIDE SEQUENCE [LARGE SCALE GENOMIC DNA]</scope>
    <source>
        <strain evidence="2 3">AJA232-27</strain>
    </source>
</reference>
<gene>
    <name evidence="2" type="ORF">ACHAWU_003051</name>
</gene>
<dbReference type="PANTHER" id="PTHR13124:SF12">
    <property type="entry name" value="LARGE RIBOSOMAL SUBUNIT PROTEIN ML46"/>
    <property type="match status" value="1"/>
</dbReference>
<dbReference type="EMBL" id="JALLBG020000215">
    <property type="protein sequence ID" value="KAL3758980.1"/>
    <property type="molecule type" value="Genomic_DNA"/>
</dbReference>
<proteinExistence type="predicted"/>
<evidence type="ECO:0000313" key="3">
    <source>
        <dbReference type="Proteomes" id="UP001530293"/>
    </source>
</evidence>
<dbReference type="Gene3D" id="3.90.79.10">
    <property type="entry name" value="Nucleoside Triphosphate Pyrophosphohydrolase"/>
    <property type="match status" value="1"/>
</dbReference>
<comment type="caution">
    <text evidence="2">The sequence shown here is derived from an EMBL/GenBank/DDBJ whole genome shotgun (WGS) entry which is preliminary data.</text>
</comment>
<protein>
    <recommendedName>
        <fullName evidence="4">Ribosomal protein L46 N-terminal domain-containing protein</fullName>
    </recommendedName>
</protein>
<feature type="region of interest" description="Disordered" evidence="1">
    <location>
        <begin position="78"/>
        <end position="119"/>
    </location>
</feature>
<name>A0ABD3M4M5_9STRA</name>